<protein>
    <recommendedName>
        <fullName evidence="3">MSMEG_0570 family nitrogen starvation response protein</fullName>
    </recommendedName>
</protein>
<proteinExistence type="predicted"/>
<evidence type="ECO:0000313" key="2">
    <source>
        <dbReference type="Proteomes" id="UP000642180"/>
    </source>
</evidence>
<dbReference type="Proteomes" id="UP000642180">
    <property type="component" value="Unassembled WGS sequence"/>
</dbReference>
<name>A0A8J3AZ55_9BURK</name>
<reference evidence="2" key="1">
    <citation type="journal article" date="2019" name="Int. J. Syst. Evol. Microbiol.">
        <title>The Global Catalogue of Microorganisms (GCM) 10K type strain sequencing project: providing services to taxonomists for standard genome sequencing and annotation.</title>
        <authorList>
            <consortium name="The Broad Institute Genomics Platform"/>
            <consortium name="The Broad Institute Genome Sequencing Center for Infectious Disease"/>
            <person name="Wu L."/>
            <person name="Ma J."/>
        </authorList>
    </citation>
    <scope>NUCLEOTIDE SEQUENCE [LARGE SCALE GENOMIC DNA]</scope>
    <source>
        <strain evidence="2">CCM 2767</strain>
    </source>
</reference>
<dbReference type="RefSeq" id="WP_188381217.1">
    <property type="nucleotide sequence ID" value="NZ_BMDI01000002.1"/>
</dbReference>
<accession>A0A8J3AZ55</accession>
<dbReference type="AlphaFoldDB" id="A0A8J3AZ55"/>
<dbReference type="NCBIfam" id="TIGR04042">
    <property type="entry name" value="MSMEG_0570_fam"/>
    <property type="match status" value="1"/>
</dbReference>
<organism evidence="1 2">
    <name type="scientific">Oxalicibacterium faecigallinarum</name>
    <dbReference type="NCBI Taxonomy" id="573741"/>
    <lineage>
        <taxon>Bacteria</taxon>
        <taxon>Pseudomonadati</taxon>
        <taxon>Pseudomonadota</taxon>
        <taxon>Betaproteobacteria</taxon>
        <taxon>Burkholderiales</taxon>
        <taxon>Oxalobacteraceae</taxon>
        <taxon>Oxalicibacterium</taxon>
    </lineage>
</organism>
<gene>
    <name evidence="1" type="ORF">GCM10008066_19980</name>
</gene>
<sequence>MPAMHFHVRWPDNTTSRCYSPSSTITEFFEEGKRYPLTEFVAISRAALTKASERVNARYGYMCSAAMDQLEVIERTASRFLDVADAHVTVETITA</sequence>
<keyword evidence="2" id="KW-1185">Reference proteome</keyword>
<dbReference type="EMBL" id="BMDI01000002">
    <property type="protein sequence ID" value="GGI19628.1"/>
    <property type="molecule type" value="Genomic_DNA"/>
</dbReference>
<evidence type="ECO:0008006" key="3">
    <source>
        <dbReference type="Google" id="ProtNLM"/>
    </source>
</evidence>
<evidence type="ECO:0000313" key="1">
    <source>
        <dbReference type="EMBL" id="GGI19628.1"/>
    </source>
</evidence>
<comment type="caution">
    <text evidence="1">The sequence shown here is derived from an EMBL/GenBank/DDBJ whole genome shotgun (WGS) entry which is preliminary data.</text>
</comment>
<dbReference type="InterPro" id="IPR023846">
    <property type="entry name" value="CHP04042_MSMEG0570"/>
</dbReference>